<organism evidence="5">
    <name type="scientific">Soboliphyme baturini</name>
    <dbReference type="NCBI Taxonomy" id="241478"/>
    <lineage>
        <taxon>Eukaryota</taxon>
        <taxon>Metazoa</taxon>
        <taxon>Ecdysozoa</taxon>
        <taxon>Nematoda</taxon>
        <taxon>Enoplea</taxon>
        <taxon>Dorylaimia</taxon>
        <taxon>Dioctophymatida</taxon>
        <taxon>Dioctophymatoidea</taxon>
        <taxon>Soboliphymatidae</taxon>
        <taxon>Soboliphyme</taxon>
    </lineage>
</organism>
<dbReference type="OrthoDB" id="193499at2759"/>
<keyword evidence="2" id="KW-0472">Membrane</keyword>
<keyword evidence="4" id="KW-1185">Reference proteome</keyword>
<keyword evidence="2" id="KW-1133">Transmembrane helix</keyword>
<evidence type="ECO:0000256" key="1">
    <source>
        <dbReference type="SAM" id="MobiDB-lite"/>
    </source>
</evidence>
<feature type="transmembrane region" description="Helical" evidence="2">
    <location>
        <begin position="6"/>
        <end position="23"/>
    </location>
</feature>
<reference evidence="5" key="1">
    <citation type="submission" date="2016-06" db="UniProtKB">
        <authorList>
            <consortium name="WormBaseParasite"/>
        </authorList>
    </citation>
    <scope>IDENTIFICATION</scope>
</reference>
<protein>
    <submittedName>
        <fullName evidence="5">PhoLip_ATPase_C domain-containing protein</fullName>
    </submittedName>
</protein>
<dbReference type="WBParaSite" id="SBAD_0000050901-mRNA-1">
    <property type="protein sequence ID" value="SBAD_0000050901-mRNA-1"/>
    <property type="gene ID" value="SBAD_0000050901"/>
</dbReference>
<dbReference type="Proteomes" id="UP000270296">
    <property type="component" value="Unassembled WGS sequence"/>
</dbReference>
<proteinExistence type="predicted"/>
<evidence type="ECO:0000313" key="3">
    <source>
        <dbReference type="EMBL" id="VDO84152.1"/>
    </source>
</evidence>
<evidence type="ECO:0000256" key="2">
    <source>
        <dbReference type="SAM" id="Phobius"/>
    </source>
</evidence>
<evidence type="ECO:0000313" key="5">
    <source>
        <dbReference type="WBParaSite" id="SBAD_0000050901-mRNA-1"/>
    </source>
</evidence>
<sequence>MLLPSMIGHAVAWCLITVSNVFLSNGNHSERDSMSNEQLIYFQYFFYVIVLIQGLLHPLFCTWNLTLVTPGIAERLPFFYRMFISEEDRDRDRNSISGRSLPKADRVSMKLPRSVAELKLAEAATVRRFPKDSCRTLGKAPAKEASRKTASNSTAKRAMNAYEYVPLNPISEAVEEEQNAEDDEEDGDDLDDEGDLPDTSIGEMETGGDISMIT</sequence>
<keyword evidence="2" id="KW-0812">Transmembrane</keyword>
<feature type="compositionally biased region" description="Acidic residues" evidence="1">
    <location>
        <begin position="173"/>
        <end position="196"/>
    </location>
</feature>
<accession>A0A183IA43</accession>
<reference evidence="3 4" key="2">
    <citation type="submission" date="2018-11" db="EMBL/GenBank/DDBJ databases">
        <authorList>
            <consortium name="Pathogen Informatics"/>
        </authorList>
    </citation>
    <scope>NUCLEOTIDE SEQUENCE [LARGE SCALE GENOMIC DNA]</scope>
</reference>
<feature type="transmembrane region" description="Helical" evidence="2">
    <location>
        <begin position="44"/>
        <end position="65"/>
    </location>
</feature>
<gene>
    <name evidence="3" type="ORF">SBAD_LOCUS486</name>
</gene>
<name>A0A183IA43_9BILA</name>
<evidence type="ECO:0000313" key="4">
    <source>
        <dbReference type="Proteomes" id="UP000270296"/>
    </source>
</evidence>
<feature type="region of interest" description="Disordered" evidence="1">
    <location>
        <begin position="170"/>
        <end position="214"/>
    </location>
</feature>
<dbReference type="EMBL" id="UZAM01001358">
    <property type="protein sequence ID" value="VDO84152.1"/>
    <property type="molecule type" value="Genomic_DNA"/>
</dbReference>
<dbReference type="AlphaFoldDB" id="A0A183IA43"/>